<accession>A0A9P6HPB9</accession>
<evidence type="ECO:0000313" key="2">
    <source>
        <dbReference type="EMBL" id="KAF9790846.1"/>
    </source>
</evidence>
<reference evidence="2" key="2">
    <citation type="submission" date="2020-11" db="EMBL/GenBank/DDBJ databases">
        <authorList>
            <consortium name="DOE Joint Genome Institute"/>
            <person name="Kuo A."/>
            <person name="Miyauchi S."/>
            <person name="Kiss E."/>
            <person name="Drula E."/>
            <person name="Kohler A."/>
            <person name="Sanchez-Garcia M."/>
            <person name="Andreopoulos B."/>
            <person name="Barry K.W."/>
            <person name="Bonito G."/>
            <person name="Buee M."/>
            <person name="Carver A."/>
            <person name="Chen C."/>
            <person name="Cichocki N."/>
            <person name="Clum A."/>
            <person name="Culley D."/>
            <person name="Crous P.W."/>
            <person name="Fauchery L."/>
            <person name="Girlanda M."/>
            <person name="Hayes R."/>
            <person name="Keri Z."/>
            <person name="Labutti K."/>
            <person name="Lipzen A."/>
            <person name="Lombard V."/>
            <person name="Magnuson J."/>
            <person name="Maillard F."/>
            <person name="Morin E."/>
            <person name="Murat C."/>
            <person name="Nolan M."/>
            <person name="Ohm R."/>
            <person name="Pangilinan J."/>
            <person name="Pereira M."/>
            <person name="Perotto S."/>
            <person name="Peter M."/>
            <person name="Riley R."/>
            <person name="Sitrit Y."/>
            <person name="Stielow B."/>
            <person name="Szollosi G."/>
            <person name="Zifcakova L."/>
            <person name="Stursova M."/>
            <person name="Spatafora J.W."/>
            <person name="Tedersoo L."/>
            <person name="Vaario L.-M."/>
            <person name="Yamada A."/>
            <person name="Yan M."/>
            <person name="Wang P."/>
            <person name="Xu J."/>
            <person name="Bruns T."/>
            <person name="Baldrian P."/>
            <person name="Vilgalys R."/>
            <person name="Henrissat B."/>
            <person name="Grigoriev I.V."/>
            <person name="Hibbett D."/>
            <person name="Nagy L.G."/>
            <person name="Martin F.M."/>
        </authorList>
    </citation>
    <scope>NUCLEOTIDE SEQUENCE</scope>
    <source>
        <strain evidence="2">UH-Tt-Lm1</strain>
    </source>
</reference>
<feature type="compositionally biased region" description="Low complexity" evidence="1">
    <location>
        <begin position="293"/>
        <end position="311"/>
    </location>
</feature>
<proteinExistence type="predicted"/>
<gene>
    <name evidence="2" type="ORF">BJ322DRAFT_1216452</name>
</gene>
<dbReference type="OrthoDB" id="3299710at2759"/>
<dbReference type="EMBL" id="WIUZ02000002">
    <property type="protein sequence ID" value="KAF9790846.1"/>
    <property type="molecule type" value="Genomic_DNA"/>
</dbReference>
<keyword evidence="3" id="KW-1185">Reference proteome</keyword>
<evidence type="ECO:0000313" key="3">
    <source>
        <dbReference type="Proteomes" id="UP000736335"/>
    </source>
</evidence>
<organism evidence="2 3">
    <name type="scientific">Thelephora terrestris</name>
    <dbReference type="NCBI Taxonomy" id="56493"/>
    <lineage>
        <taxon>Eukaryota</taxon>
        <taxon>Fungi</taxon>
        <taxon>Dikarya</taxon>
        <taxon>Basidiomycota</taxon>
        <taxon>Agaricomycotina</taxon>
        <taxon>Agaricomycetes</taxon>
        <taxon>Thelephorales</taxon>
        <taxon>Thelephoraceae</taxon>
        <taxon>Thelephora</taxon>
    </lineage>
</organism>
<dbReference type="AlphaFoldDB" id="A0A9P6HPB9"/>
<feature type="region of interest" description="Disordered" evidence="1">
    <location>
        <begin position="281"/>
        <end position="343"/>
    </location>
</feature>
<reference evidence="2" key="1">
    <citation type="journal article" date="2020" name="Nat. Commun.">
        <title>Large-scale genome sequencing of mycorrhizal fungi provides insights into the early evolution of symbiotic traits.</title>
        <authorList>
            <person name="Miyauchi S."/>
            <person name="Kiss E."/>
            <person name="Kuo A."/>
            <person name="Drula E."/>
            <person name="Kohler A."/>
            <person name="Sanchez-Garcia M."/>
            <person name="Morin E."/>
            <person name="Andreopoulos B."/>
            <person name="Barry K.W."/>
            <person name="Bonito G."/>
            <person name="Buee M."/>
            <person name="Carver A."/>
            <person name="Chen C."/>
            <person name="Cichocki N."/>
            <person name="Clum A."/>
            <person name="Culley D."/>
            <person name="Crous P.W."/>
            <person name="Fauchery L."/>
            <person name="Girlanda M."/>
            <person name="Hayes R.D."/>
            <person name="Keri Z."/>
            <person name="LaButti K."/>
            <person name="Lipzen A."/>
            <person name="Lombard V."/>
            <person name="Magnuson J."/>
            <person name="Maillard F."/>
            <person name="Murat C."/>
            <person name="Nolan M."/>
            <person name="Ohm R.A."/>
            <person name="Pangilinan J."/>
            <person name="Pereira M.F."/>
            <person name="Perotto S."/>
            <person name="Peter M."/>
            <person name="Pfister S."/>
            <person name="Riley R."/>
            <person name="Sitrit Y."/>
            <person name="Stielow J.B."/>
            <person name="Szollosi G."/>
            <person name="Zifcakova L."/>
            <person name="Stursova M."/>
            <person name="Spatafora J.W."/>
            <person name="Tedersoo L."/>
            <person name="Vaario L.M."/>
            <person name="Yamada A."/>
            <person name="Yan M."/>
            <person name="Wang P."/>
            <person name="Xu J."/>
            <person name="Bruns T."/>
            <person name="Baldrian P."/>
            <person name="Vilgalys R."/>
            <person name="Dunand C."/>
            <person name="Henrissat B."/>
            <person name="Grigoriev I.V."/>
            <person name="Hibbett D."/>
            <person name="Nagy L.G."/>
            <person name="Martin F.M."/>
        </authorList>
    </citation>
    <scope>NUCLEOTIDE SEQUENCE</scope>
    <source>
        <strain evidence="2">UH-Tt-Lm1</strain>
    </source>
</reference>
<sequence length="435" mass="48541">MGANCRQTGTGKPRGGAGRVMQRFHDLWVSVASKAHLSPPHQSHAQGSRPKAKVWKMQGISQLEFWWSQPTEKASFLICVATFRCHYINAKNRTIPLSTSHHQSPKMYWVVLGRGDPSVFSQDRLPRIEPKFIGRKSPPFPVYVQCSSIRQGHEVASFDMELERLRAARPTPKRLASLLYVSPQLPDAMTEPDLWFAILNGVSFKGILLSAADKEEQTKKHEWASVRTVHNLRDALIHIVLGGDNEAFDEVTQIRLSLPMDRLSLVAASYHDSRAPERAGSYLNVSRSHVDSDSPTESTVSSSTISSPSTIKTNHVVERGRKPTSHHATRSHPTRSKKSTSPHRVYKYIRSSVGVVGSITDPSGVALFDFSDVENVVGAMRARYLEAHGYGAETVHMIVDAYGSANRMEDFVARASGCGMSVVELEWFWEFSWSF</sequence>
<name>A0A9P6HPB9_9AGAM</name>
<protein>
    <submittedName>
        <fullName evidence="2">Uncharacterized protein</fullName>
    </submittedName>
</protein>
<evidence type="ECO:0000256" key="1">
    <source>
        <dbReference type="SAM" id="MobiDB-lite"/>
    </source>
</evidence>
<feature type="compositionally biased region" description="Basic residues" evidence="1">
    <location>
        <begin position="322"/>
        <end position="343"/>
    </location>
</feature>
<dbReference type="Proteomes" id="UP000736335">
    <property type="component" value="Unassembled WGS sequence"/>
</dbReference>
<comment type="caution">
    <text evidence="2">The sequence shown here is derived from an EMBL/GenBank/DDBJ whole genome shotgun (WGS) entry which is preliminary data.</text>
</comment>